<accession>A0ABT0K2G5</accession>
<dbReference type="PANTHER" id="PTHR28047">
    <property type="entry name" value="PROTEIN DCG1"/>
    <property type="match status" value="1"/>
</dbReference>
<dbReference type="Gene3D" id="3.40.50.12500">
    <property type="match status" value="1"/>
</dbReference>
<comment type="caution">
    <text evidence="2">The sequence shown here is derived from an EMBL/GenBank/DDBJ whole genome shotgun (WGS) entry which is preliminary data.</text>
</comment>
<evidence type="ECO:0000313" key="3">
    <source>
        <dbReference type="Proteomes" id="UP001201873"/>
    </source>
</evidence>
<dbReference type="PANTHER" id="PTHR28047:SF5">
    <property type="entry name" value="PROTEIN DCG1"/>
    <property type="match status" value="1"/>
</dbReference>
<protein>
    <submittedName>
        <fullName evidence="2">Aspartate/glutamate racemase family protein</fullName>
    </submittedName>
</protein>
<evidence type="ECO:0000256" key="1">
    <source>
        <dbReference type="ARBA" id="ARBA00038414"/>
    </source>
</evidence>
<dbReference type="EMBL" id="JALKFT010000020">
    <property type="protein sequence ID" value="MCK9877677.1"/>
    <property type="molecule type" value="Genomic_DNA"/>
</dbReference>
<sequence length="242" mass="24929">MLIRVINPNTTEFMTRLIGRSARLAAGPGTRVEAVTPAMGPASIESHYDEALSVPGILREIAAGEADGAAGYVIACFGDPGVDAAREVATGPVLGIAEAAMRAAATLGRAFSVVTTLERTRGRAWELVDRYGLRSVCRGVRACEIAVLELEADPSAPARILAECRAARDHDGADVIVLGCAGMADLCTSLSADLEIPVIDGVSVATAMVAGLAGLGLRTSGRGEYAPPPAKPYTGPLRTFAV</sequence>
<keyword evidence="3" id="KW-1185">Reference proteome</keyword>
<name>A0ABT0K2G5_9ACTN</name>
<gene>
    <name evidence="2" type="ORF">MXD59_18170</name>
</gene>
<dbReference type="InterPro" id="IPR015942">
    <property type="entry name" value="Asp/Glu/hydantoin_racemase"/>
</dbReference>
<proteinExistence type="inferred from homology"/>
<dbReference type="InterPro" id="IPR052186">
    <property type="entry name" value="Hydantoin_racemase-like"/>
</dbReference>
<comment type="similarity">
    <text evidence="1">Belongs to the HyuE racemase family.</text>
</comment>
<dbReference type="Pfam" id="PF01177">
    <property type="entry name" value="Asp_Glu_race"/>
    <property type="match status" value="1"/>
</dbReference>
<organism evidence="2 3">
    <name type="scientific">Frankia umida</name>
    <dbReference type="NCBI Taxonomy" id="573489"/>
    <lineage>
        <taxon>Bacteria</taxon>
        <taxon>Bacillati</taxon>
        <taxon>Actinomycetota</taxon>
        <taxon>Actinomycetes</taxon>
        <taxon>Frankiales</taxon>
        <taxon>Frankiaceae</taxon>
        <taxon>Frankia</taxon>
    </lineage>
</organism>
<dbReference type="Proteomes" id="UP001201873">
    <property type="component" value="Unassembled WGS sequence"/>
</dbReference>
<evidence type="ECO:0000313" key="2">
    <source>
        <dbReference type="EMBL" id="MCK9877677.1"/>
    </source>
</evidence>
<dbReference type="InterPro" id="IPR053714">
    <property type="entry name" value="Iso_Racemase_Enz_sf"/>
</dbReference>
<reference evidence="2 3" key="1">
    <citation type="submission" date="2022-04" db="EMBL/GenBank/DDBJ databases">
        <title>Genome diversity in the genus Frankia.</title>
        <authorList>
            <person name="Carlos-Shanley C."/>
            <person name="Hahn D."/>
        </authorList>
    </citation>
    <scope>NUCLEOTIDE SEQUENCE [LARGE SCALE GENOMIC DNA]</scope>
    <source>
        <strain evidence="2 3">Ag45/Mut15</strain>
    </source>
</reference>
<dbReference type="RefSeq" id="WP_248825887.1">
    <property type="nucleotide sequence ID" value="NZ_JALKFT010000020.1"/>
</dbReference>